<dbReference type="RefSeq" id="YP_009625609.1">
    <property type="nucleotide sequence ID" value="NC_042132.1"/>
</dbReference>
<dbReference type="KEGG" id="vg:40102503"/>
<name>A0A2U8UKK5_9CAUD</name>
<proteinExistence type="predicted"/>
<sequence>MITLAAITATHWRTLRGRLISYGVTRPLEDLGSLHALLDTTEAAVMESFSGKDAERERKNFIDKLYAPEPQKTLAGTGHKPAPAGFDEDAMEAAFDAFAVSAR</sequence>
<organism evidence="1 2">
    <name type="scientific">Gordonia phage Sour</name>
    <dbReference type="NCBI Taxonomy" id="2182349"/>
    <lineage>
        <taxon>Viruses</taxon>
        <taxon>Duplodnaviria</taxon>
        <taxon>Heunggongvirae</taxon>
        <taxon>Uroviricota</taxon>
        <taxon>Caudoviricetes</taxon>
        <taxon>Sourvirus</taxon>
        <taxon>Sourvirus sour</taxon>
    </lineage>
</organism>
<protein>
    <submittedName>
        <fullName evidence="1">Uncharacterized protein</fullName>
    </submittedName>
</protein>
<accession>A0A2U8UKK5</accession>
<dbReference type="Pfam" id="PF23888">
    <property type="entry name" value="DUF7240"/>
    <property type="match status" value="1"/>
</dbReference>
<keyword evidence="2" id="KW-1185">Reference proteome</keyword>
<evidence type="ECO:0000313" key="1">
    <source>
        <dbReference type="EMBL" id="AWN04239.1"/>
    </source>
</evidence>
<dbReference type="Proteomes" id="UP000246591">
    <property type="component" value="Segment"/>
</dbReference>
<dbReference type="GeneID" id="40102503"/>
<dbReference type="InterPro" id="IPR055664">
    <property type="entry name" value="DUF7240"/>
</dbReference>
<evidence type="ECO:0000313" key="2">
    <source>
        <dbReference type="Proteomes" id="UP000246591"/>
    </source>
</evidence>
<gene>
    <name evidence="1" type="primary">38</name>
    <name evidence="1" type="ORF">PBI_SOUR_38</name>
</gene>
<dbReference type="EMBL" id="MH153810">
    <property type="protein sequence ID" value="AWN04239.1"/>
    <property type="molecule type" value="Genomic_DNA"/>
</dbReference>
<reference evidence="2" key="1">
    <citation type="submission" date="2018-03" db="EMBL/GenBank/DDBJ databases">
        <authorList>
            <person name="Keele B.F."/>
        </authorList>
    </citation>
    <scope>NUCLEOTIDE SEQUENCE [LARGE SCALE GENOMIC DNA]</scope>
</reference>